<name>A0A6L6WEZ1_9RHOB</name>
<organism evidence="7 8">
    <name type="scientific">Parasedimentitalea huanghaiensis</name>
    <dbReference type="NCBI Taxonomy" id="2682100"/>
    <lineage>
        <taxon>Bacteria</taxon>
        <taxon>Pseudomonadati</taxon>
        <taxon>Pseudomonadota</taxon>
        <taxon>Alphaproteobacteria</taxon>
        <taxon>Rhodobacterales</taxon>
        <taxon>Paracoccaceae</taxon>
        <taxon>Parasedimentitalea</taxon>
    </lineage>
</organism>
<evidence type="ECO:0000313" key="7">
    <source>
        <dbReference type="EMBL" id="MVO14212.1"/>
    </source>
</evidence>
<dbReference type="EMBL" id="WQLV01000001">
    <property type="protein sequence ID" value="MVO14212.1"/>
    <property type="molecule type" value="Genomic_DNA"/>
</dbReference>
<evidence type="ECO:0000256" key="1">
    <source>
        <dbReference type="ARBA" id="ARBA00001231"/>
    </source>
</evidence>
<comment type="catalytic activity">
    <reaction evidence="1">
        <text>Hydrolysis of terminal non-reducing N-acetyl-D-hexosamine residues in N-acetyl-beta-D-hexosaminides.</text>
        <dbReference type="EC" id="3.2.1.52"/>
    </reaction>
</comment>
<dbReference type="GO" id="GO:0004563">
    <property type="term" value="F:beta-N-acetylhexosaminidase activity"/>
    <property type="evidence" value="ECO:0007669"/>
    <property type="project" value="UniProtKB-EC"/>
</dbReference>
<dbReference type="Gene3D" id="3.20.20.300">
    <property type="entry name" value="Glycoside hydrolase, family 3, N-terminal domain"/>
    <property type="match status" value="1"/>
</dbReference>
<dbReference type="Proteomes" id="UP000478892">
    <property type="component" value="Unassembled WGS sequence"/>
</dbReference>
<proteinExistence type="inferred from homology"/>
<dbReference type="InterPro" id="IPR036962">
    <property type="entry name" value="Glyco_hydro_3_N_sf"/>
</dbReference>
<evidence type="ECO:0000256" key="2">
    <source>
        <dbReference type="ARBA" id="ARBA00005336"/>
    </source>
</evidence>
<evidence type="ECO:0000259" key="6">
    <source>
        <dbReference type="Pfam" id="PF00933"/>
    </source>
</evidence>
<accession>A0A6L6WEZ1</accession>
<comment type="caution">
    <text evidence="7">The sequence shown here is derived from an EMBL/GenBank/DDBJ whole genome shotgun (WGS) entry which is preliminary data.</text>
</comment>
<dbReference type="GO" id="GO:0005975">
    <property type="term" value="P:carbohydrate metabolic process"/>
    <property type="evidence" value="ECO:0007669"/>
    <property type="project" value="InterPro"/>
</dbReference>
<comment type="similarity">
    <text evidence="2">Belongs to the glycosyl hydrolase 3 family.</text>
</comment>
<sequence>MRFGATILDAEGLRLTAEEMALFRDTNPFGFILFARNVDSADQVRALCDDFRNAVGRNCPITIDQEGGRVQRLRPPLARQWMPPLEHVERVLLPENTTRAMYLRYRLIAQELFALGIDSNCAPMVDLAGSETHAFLKNRCYASDVQTVAELGRAAAQGLLDGGVLPVVKHLPGHGRATADSHYDLPHVGTDPDILDSTDFAAFRSLNDLPMGMTAHLVYDAIDSVPATLSPVMMQLIRTQIGFDGLIMTDDISMKALQGAPADLARASLDAGCDVALYCNAPLADRAAVADSVGEMTDKAQIRAERALAARRTPDELDIDAAEAELSALMGGLVYG</sequence>
<dbReference type="InterPro" id="IPR001764">
    <property type="entry name" value="Glyco_hydro_3_N"/>
</dbReference>
<dbReference type="NCBIfam" id="NF003740">
    <property type="entry name" value="PRK05337.1"/>
    <property type="match status" value="1"/>
</dbReference>
<dbReference type="PANTHER" id="PTHR30480">
    <property type="entry name" value="BETA-HEXOSAMINIDASE-RELATED"/>
    <property type="match status" value="1"/>
</dbReference>
<dbReference type="PROSITE" id="PS00775">
    <property type="entry name" value="GLYCOSYL_HYDROL_F3"/>
    <property type="match status" value="1"/>
</dbReference>
<evidence type="ECO:0000256" key="3">
    <source>
        <dbReference type="ARBA" id="ARBA00012663"/>
    </source>
</evidence>
<feature type="domain" description="Glycoside hydrolase family 3 N-terminal" evidence="6">
    <location>
        <begin position="16"/>
        <end position="293"/>
    </location>
</feature>
<evidence type="ECO:0000256" key="5">
    <source>
        <dbReference type="ARBA" id="ARBA00023295"/>
    </source>
</evidence>
<dbReference type="EC" id="3.2.1.52" evidence="3"/>
<evidence type="ECO:0000313" key="8">
    <source>
        <dbReference type="Proteomes" id="UP000478892"/>
    </source>
</evidence>
<dbReference type="PANTHER" id="PTHR30480:SF13">
    <property type="entry name" value="BETA-HEXOSAMINIDASE"/>
    <property type="match status" value="1"/>
</dbReference>
<evidence type="ECO:0000256" key="4">
    <source>
        <dbReference type="ARBA" id="ARBA00022801"/>
    </source>
</evidence>
<dbReference type="GO" id="GO:0009254">
    <property type="term" value="P:peptidoglycan turnover"/>
    <property type="evidence" value="ECO:0007669"/>
    <property type="project" value="TreeGrafter"/>
</dbReference>
<keyword evidence="4 7" id="KW-0378">Hydrolase</keyword>
<dbReference type="RefSeq" id="WP_157020590.1">
    <property type="nucleotide sequence ID" value="NZ_WQLV01000001.1"/>
</dbReference>
<dbReference type="AlphaFoldDB" id="A0A6L6WEZ1"/>
<keyword evidence="5 7" id="KW-0326">Glycosidase</keyword>
<dbReference type="SUPFAM" id="SSF51445">
    <property type="entry name" value="(Trans)glycosidases"/>
    <property type="match status" value="1"/>
</dbReference>
<reference evidence="7 8" key="1">
    <citation type="submission" date="2019-12" db="EMBL/GenBank/DDBJ databases">
        <authorList>
            <person name="Zhang Y.-J."/>
        </authorList>
    </citation>
    <scope>NUCLEOTIDE SEQUENCE [LARGE SCALE GENOMIC DNA]</scope>
    <source>
        <strain evidence="7 8">CY05</strain>
    </source>
</reference>
<dbReference type="InterPro" id="IPR019800">
    <property type="entry name" value="Glyco_hydro_3_AS"/>
</dbReference>
<dbReference type="InterPro" id="IPR017853">
    <property type="entry name" value="GH"/>
</dbReference>
<keyword evidence="8" id="KW-1185">Reference proteome</keyword>
<gene>
    <name evidence="7" type="primary">nagZ</name>
    <name evidence="7" type="ORF">GO984_00140</name>
</gene>
<dbReference type="Pfam" id="PF00933">
    <property type="entry name" value="Glyco_hydro_3"/>
    <property type="match status" value="1"/>
</dbReference>
<protein>
    <recommendedName>
        <fullName evidence="3">beta-N-acetylhexosaminidase</fullName>
        <ecNumber evidence="3">3.2.1.52</ecNumber>
    </recommendedName>
</protein>
<dbReference type="InterPro" id="IPR050226">
    <property type="entry name" value="NagZ_Beta-hexosaminidase"/>
</dbReference>